<evidence type="ECO:0000313" key="1">
    <source>
        <dbReference type="EMBL" id="PRD68923.1"/>
    </source>
</evidence>
<evidence type="ECO:0000313" key="2">
    <source>
        <dbReference type="Proteomes" id="UP000238326"/>
    </source>
</evidence>
<name>A0A2S9KEQ4_9BURK</name>
<dbReference type="InterPro" id="IPR007487">
    <property type="entry name" value="ABC_transpt-TYRBP-like"/>
</dbReference>
<dbReference type="PANTHER" id="PTHR35271:SF1">
    <property type="entry name" value="ABC TRANSPORTER, SUBSTRATE-BINDING LIPOPROTEIN"/>
    <property type="match status" value="1"/>
</dbReference>
<proteinExistence type="predicted"/>
<organism evidence="1 2">
    <name type="scientific">Malikia spinosa</name>
    <dbReference type="NCBI Taxonomy" id="86180"/>
    <lineage>
        <taxon>Bacteria</taxon>
        <taxon>Pseudomonadati</taxon>
        <taxon>Pseudomonadota</taxon>
        <taxon>Betaproteobacteria</taxon>
        <taxon>Burkholderiales</taxon>
        <taxon>Comamonadaceae</taxon>
        <taxon>Malikia</taxon>
    </lineage>
</organism>
<dbReference type="Pfam" id="PF04392">
    <property type="entry name" value="ABC_sub_bind"/>
    <property type="match status" value="1"/>
</dbReference>
<dbReference type="AlphaFoldDB" id="A0A2S9KEQ4"/>
<reference evidence="1 2" key="1">
    <citation type="submission" date="2018-03" db="EMBL/GenBank/DDBJ databases">
        <title>Comparative genomics illustrates the genes involved in a hyperalkaliphilic mechanisms of Serpentinomonas isolated from highly-alkaline calcium-rich serpentinized springs.</title>
        <authorList>
            <person name="Suzuki S."/>
            <person name="Ishii S."/>
            <person name="Walworth N."/>
            <person name="Bird L."/>
            <person name="Kuenen J.G."/>
            <person name="Nealson K.H."/>
        </authorList>
    </citation>
    <scope>NUCLEOTIDE SEQUENCE [LARGE SCALE GENOMIC DNA]</scope>
    <source>
        <strain evidence="1 2">83</strain>
    </source>
</reference>
<dbReference type="InterPro" id="IPR006311">
    <property type="entry name" value="TAT_signal"/>
</dbReference>
<keyword evidence="2" id="KW-1185">Reference proteome</keyword>
<dbReference type="PANTHER" id="PTHR35271">
    <property type="entry name" value="ABC TRANSPORTER, SUBSTRATE-BINDING LIPOPROTEIN-RELATED"/>
    <property type="match status" value="1"/>
</dbReference>
<dbReference type="Proteomes" id="UP000238326">
    <property type="component" value="Unassembled WGS sequence"/>
</dbReference>
<dbReference type="Gene3D" id="3.40.50.2300">
    <property type="match status" value="1"/>
</dbReference>
<dbReference type="OrthoDB" id="9178917at2"/>
<sequence>MDHSRRHCLQTLLGGVAGLALPGRLAQAAEAEVWVVLSENGGAYAEAVRALQEAWAREFRLALNWRVATWSELPLDLEPLPQLTVTLGARACLEAVELTLANPALARVPLLATLLPQASYPALAAKVLARNSSALFLDQPPERIARLLRLALPEHKRVGVLFGPDSLAVRPVLSRALAARGLTLVEQTILNGDKGVYPSLRALFDESDLLLVMPDKLVYSPQNMPNILLAAYRQRIPLVSYSAAHVRAGALLALHTAPADTATQIAQAVHQLLSSRKLPAPALADAYSVAVNDQVARSLGLSLPTPAALALALKSRGVNP</sequence>
<dbReference type="PROSITE" id="PS51318">
    <property type="entry name" value="TAT"/>
    <property type="match status" value="1"/>
</dbReference>
<gene>
    <name evidence="1" type="ORF">C6P61_08805</name>
</gene>
<dbReference type="EMBL" id="PVLR01000022">
    <property type="protein sequence ID" value="PRD68923.1"/>
    <property type="molecule type" value="Genomic_DNA"/>
</dbReference>
<evidence type="ECO:0008006" key="3">
    <source>
        <dbReference type="Google" id="ProtNLM"/>
    </source>
</evidence>
<comment type="caution">
    <text evidence="1">The sequence shown here is derived from an EMBL/GenBank/DDBJ whole genome shotgun (WGS) entry which is preliminary data.</text>
</comment>
<accession>A0A2S9KEQ4</accession>
<protein>
    <recommendedName>
        <fullName evidence="3">ABC transporter substrate-binding protein</fullName>
    </recommendedName>
</protein>